<accession>A0AAD7WWW3</accession>
<comment type="caution">
    <text evidence="2">The sequence shown here is derived from an EMBL/GenBank/DDBJ whole genome shotgun (WGS) entry which is preliminary data.</text>
</comment>
<keyword evidence="3" id="KW-1185">Reference proteome</keyword>
<sequence length="190" mass="21951">MPYFKRKRGKRITRGKQFSMVENENTATEAGLLEPMLLDSRMFQHSILPVLQNSYMYTESGNCFRYSDAHMVNSATLEEEYRAFRVEKKKRGYTKEELEESFGFLLFDEEEEAKKMCESGLQVGHSTCSTLGDPSKDFDNKFAHQKNCRAVMESNTDLLRLSSSRSCWNIGRRVPSICTGHWRPSVHHAS</sequence>
<dbReference type="Proteomes" id="UP001221898">
    <property type="component" value="Unassembled WGS sequence"/>
</dbReference>
<dbReference type="EMBL" id="JAINUG010000023">
    <property type="protein sequence ID" value="KAJ8411254.1"/>
    <property type="molecule type" value="Genomic_DNA"/>
</dbReference>
<dbReference type="PANTHER" id="PTHR16207">
    <property type="entry name" value="SET DOMAIN-CONTAINING PROTEIN"/>
    <property type="match status" value="1"/>
</dbReference>
<dbReference type="InterPro" id="IPR046432">
    <property type="entry name" value="TASOR"/>
</dbReference>
<reference evidence="2" key="1">
    <citation type="journal article" date="2023" name="Science">
        <title>Genome structures resolve the early diversification of teleost fishes.</title>
        <authorList>
            <person name="Parey E."/>
            <person name="Louis A."/>
            <person name="Montfort J."/>
            <person name="Bouchez O."/>
            <person name="Roques C."/>
            <person name="Iampietro C."/>
            <person name="Lluch J."/>
            <person name="Castinel A."/>
            <person name="Donnadieu C."/>
            <person name="Desvignes T."/>
            <person name="Floi Bucao C."/>
            <person name="Jouanno E."/>
            <person name="Wen M."/>
            <person name="Mejri S."/>
            <person name="Dirks R."/>
            <person name="Jansen H."/>
            <person name="Henkel C."/>
            <person name="Chen W.J."/>
            <person name="Zahm M."/>
            <person name="Cabau C."/>
            <person name="Klopp C."/>
            <person name="Thompson A.W."/>
            <person name="Robinson-Rechavi M."/>
            <person name="Braasch I."/>
            <person name="Lecointre G."/>
            <person name="Bobe J."/>
            <person name="Postlethwait J.H."/>
            <person name="Berthelot C."/>
            <person name="Roest Crollius H."/>
            <person name="Guiguen Y."/>
        </authorList>
    </citation>
    <scope>NUCLEOTIDE SEQUENCE</scope>
    <source>
        <strain evidence="2">NC1722</strain>
    </source>
</reference>
<dbReference type="GO" id="GO:0045814">
    <property type="term" value="P:negative regulation of gene expression, epigenetic"/>
    <property type="evidence" value="ECO:0007669"/>
    <property type="project" value="InterPro"/>
</dbReference>
<dbReference type="GO" id="GO:0005654">
    <property type="term" value="C:nucleoplasm"/>
    <property type="evidence" value="ECO:0007669"/>
    <property type="project" value="TreeGrafter"/>
</dbReference>
<dbReference type="AlphaFoldDB" id="A0AAD7WWW3"/>
<dbReference type="Pfam" id="PF12509">
    <property type="entry name" value="DUF3715"/>
    <property type="match status" value="1"/>
</dbReference>
<proteinExistence type="predicted"/>
<evidence type="ECO:0000313" key="2">
    <source>
        <dbReference type="EMBL" id="KAJ8411254.1"/>
    </source>
</evidence>
<feature type="domain" description="TASOR pseudo-PARP" evidence="1">
    <location>
        <begin position="87"/>
        <end position="139"/>
    </location>
</feature>
<gene>
    <name evidence="2" type="ORF">AAFF_G00172600</name>
</gene>
<dbReference type="InterPro" id="IPR022188">
    <property type="entry name" value="TASOR_DUF3715"/>
</dbReference>
<evidence type="ECO:0000313" key="3">
    <source>
        <dbReference type="Proteomes" id="UP001221898"/>
    </source>
</evidence>
<organism evidence="2 3">
    <name type="scientific">Aldrovandia affinis</name>
    <dbReference type="NCBI Taxonomy" id="143900"/>
    <lineage>
        <taxon>Eukaryota</taxon>
        <taxon>Metazoa</taxon>
        <taxon>Chordata</taxon>
        <taxon>Craniata</taxon>
        <taxon>Vertebrata</taxon>
        <taxon>Euteleostomi</taxon>
        <taxon>Actinopterygii</taxon>
        <taxon>Neopterygii</taxon>
        <taxon>Teleostei</taxon>
        <taxon>Notacanthiformes</taxon>
        <taxon>Halosauridae</taxon>
        <taxon>Aldrovandia</taxon>
    </lineage>
</organism>
<dbReference type="PANTHER" id="PTHR16207:SF10">
    <property type="entry name" value="PROTEIN TASOR 2"/>
    <property type="match status" value="1"/>
</dbReference>
<name>A0AAD7WWW3_9TELE</name>
<protein>
    <recommendedName>
        <fullName evidence="1">TASOR pseudo-PARP domain-containing protein</fullName>
    </recommendedName>
</protein>
<evidence type="ECO:0000259" key="1">
    <source>
        <dbReference type="Pfam" id="PF12509"/>
    </source>
</evidence>